<evidence type="ECO:0000259" key="6">
    <source>
        <dbReference type="Pfam" id="PF08386"/>
    </source>
</evidence>
<dbReference type="InterPro" id="IPR051601">
    <property type="entry name" value="Serine_prot/Carboxylest_S33"/>
</dbReference>
<comment type="similarity">
    <text evidence="1">Belongs to the peptidase S33 family.</text>
</comment>
<evidence type="ECO:0000256" key="4">
    <source>
        <dbReference type="SAM" id="SignalP"/>
    </source>
</evidence>
<evidence type="ECO:0000259" key="5">
    <source>
        <dbReference type="Pfam" id="PF00561"/>
    </source>
</evidence>
<dbReference type="EMBL" id="FOYL01000002">
    <property type="protein sequence ID" value="SFR02864.1"/>
    <property type="molecule type" value="Genomic_DNA"/>
</dbReference>
<proteinExistence type="inferred from homology"/>
<evidence type="ECO:0000256" key="1">
    <source>
        <dbReference type="ARBA" id="ARBA00010088"/>
    </source>
</evidence>
<keyword evidence="2 4" id="KW-0732">Signal</keyword>
<dbReference type="PANTHER" id="PTHR43248:SF29">
    <property type="entry name" value="TRIPEPTIDYL AMINOPEPTIDASE"/>
    <property type="match status" value="1"/>
</dbReference>
<dbReference type="InterPro" id="IPR000073">
    <property type="entry name" value="AB_hydrolase_1"/>
</dbReference>
<feature type="chain" id="PRO_5011447964" evidence="4">
    <location>
        <begin position="33"/>
        <end position="487"/>
    </location>
</feature>
<dbReference type="STRING" id="84724.SAMN04488564_102195"/>
<evidence type="ECO:0000256" key="3">
    <source>
        <dbReference type="ARBA" id="ARBA00022801"/>
    </source>
</evidence>
<keyword evidence="3" id="KW-0378">Hydrolase</keyword>
<dbReference type="Pfam" id="PF00561">
    <property type="entry name" value="Abhydrolase_1"/>
    <property type="match status" value="1"/>
</dbReference>
<dbReference type="Pfam" id="PF08386">
    <property type="entry name" value="Abhydrolase_4"/>
    <property type="match status" value="1"/>
</dbReference>
<accession>A0A1I6DBP4</accession>
<dbReference type="Gene3D" id="3.40.50.1820">
    <property type="entry name" value="alpha/beta hydrolase"/>
    <property type="match status" value="1"/>
</dbReference>
<feature type="domain" description="Peptidase S33 tripeptidyl aminopeptidase-like C-terminal" evidence="6">
    <location>
        <begin position="395"/>
        <end position="473"/>
    </location>
</feature>
<keyword evidence="8" id="KW-1185">Reference proteome</keyword>
<dbReference type="InterPro" id="IPR013595">
    <property type="entry name" value="Pept_S33_TAP-like_C"/>
</dbReference>
<reference evidence="8" key="1">
    <citation type="submission" date="2016-10" db="EMBL/GenBank/DDBJ databases">
        <authorList>
            <person name="Varghese N."/>
            <person name="Submissions S."/>
        </authorList>
    </citation>
    <scope>NUCLEOTIDE SEQUENCE [LARGE SCALE GENOMIC DNA]</scope>
    <source>
        <strain evidence="8">DSM 44232</strain>
    </source>
</reference>
<dbReference type="InterPro" id="IPR029058">
    <property type="entry name" value="AB_hydrolase_fold"/>
</dbReference>
<gene>
    <name evidence="7" type="ORF">SAMN04488564_102195</name>
</gene>
<dbReference type="GO" id="GO:0016787">
    <property type="term" value="F:hydrolase activity"/>
    <property type="evidence" value="ECO:0007669"/>
    <property type="project" value="UniProtKB-KW"/>
</dbReference>
<organism evidence="7 8">
    <name type="scientific">Lentzea waywayandensis</name>
    <dbReference type="NCBI Taxonomy" id="84724"/>
    <lineage>
        <taxon>Bacteria</taxon>
        <taxon>Bacillati</taxon>
        <taxon>Actinomycetota</taxon>
        <taxon>Actinomycetes</taxon>
        <taxon>Pseudonocardiales</taxon>
        <taxon>Pseudonocardiaceae</taxon>
        <taxon>Lentzea</taxon>
    </lineage>
</organism>
<protein>
    <submittedName>
        <fullName evidence="7">TAP-like protein</fullName>
    </submittedName>
</protein>
<name>A0A1I6DBP4_9PSEU</name>
<dbReference type="AlphaFoldDB" id="A0A1I6DBP4"/>
<dbReference type="Proteomes" id="UP000198583">
    <property type="component" value="Unassembled WGS sequence"/>
</dbReference>
<feature type="signal peptide" evidence="4">
    <location>
        <begin position="1"/>
        <end position="32"/>
    </location>
</feature>
<evidence type="ECO:0000313" key="8">
    <source>
        <dbReference type="Proteomes" id="UP000198583"/>
    </source>
</evidence>
<evidence type="ECO:0000256" key="2">
    <source>
        <dbReference type="ARBA" id="ARBA00022729"/>
    </source>
</evidence>
<dbReference type="PANTHER" id="PTHR43248">
    <property type="entry name" value="2-SUCCINYL-6-HYDROXY-2,4-CYCLOHEXADIENE-1-CARBOXYLATE SYNTHASE"/>
    <property type="match status" value="1"/>
</dbReference>
<evidence type="ECO:0000313" key="7">
    <source>
        <dbReference type="EMBL" id="SFR02864.1"/>
    </source>
</evidence>
<sequence length="487" mass="52859">MSANLRRIPLRPMLSVVVLMGSVLCTSGVASAAERPDWKPCSAVAAGWNLDDPRTECAMVRVPLDHANPGGRQIEIAVSRLRATGDRTGAILVNPGGPGQQGVTMPRHLAASKAGGLNVHHDLIGFDARGIGYSTAVPCESDDTQPDPSLSPKERARFVAERDARRNRECFDRDPDLARSMTTQNVARDMDVIREALGETKIGYYGISWGTGLGAMYRTLFDDRVSRMLLDSVVPPVLDVKTMDDGQANAGENTFHEFAAWIARYDAVYHLGSTQTVVAQALLDLRAELTAHPRTMPDGSVVDGDTVNLMYANPRKEWAGLAAQLKSIKDTGAAAPKRPGGLGWDADVHRYDPFPQTALLCNDSPSARDFETVWRHHEERVERFPVAGRFGLFEQRCVGWPTKGEPWDLKAGKSPVQLVAHLYEPVTPIGWALEMRGRIGGDLMTIEDDAHGSLQDLPCAEAAVTFFDTGRTSTSSCAGAPVPGPQL</sequence>
<dbReference type="SUPFAM" id="SSF53474">
    <property type="entry name" value="alpha/beta-Hydrolases"/>
    <property type="match status" value="1"/>
</dbReference>
<feature type="domain" description="AB hydrolase-1" evidence="5">
    <location>
        <begin position="90"/>
        <end position="274"/>
    </location>
</feature>